<evidence type="ECO:0000313" key="2">
    <source>
        <dbReference type="Proteomes" id="UP000003085"/>
    </source>
</evidence>
<sequence>MLRIESDDNAANDIATNQLIVTYRDPITNSDKTIRDENIASIQKYGVISENKSYAGIPTASLAARLAARDLKPSQAGIKKFKLVFDRRAYTLQPMSVFKVSSPERGIDSIVLRAIRVEHNNITNGEITVTAIQDVFGLPATSYIKDQPSLWQPPVSTALNITNPLIYEIPFYELVEDFSVTDLQLKNNQGYFAVVAQQPTPLHISFDLLAKASTETSYINSGTSDFAFISSIASSIPQTASAVTCVLNDLIENVEIGDRALLGSEIVRVTAIDINLNSVTLARGCIDTLPVSHAAGTKFYIYSNLNNAINRLFSMNQTANFKFITSTSSDELDENLATAYTAILSNRLSRPYPPANVRLNNAFFPVSTDVSNGLSISWQPRNRLTQVALAPSFLDASTASEDNSTYNIRVYDANNVQLLDRQNVESPYIWNVPRRFIGDLETTLHIPMTGTNNSRNFSDISANTHPVTNDGVIIKTDTAANGGSAAFFDTLMMQSSAHWSLSAVEDHTLEARVKTPTANLTANQDSGTWVITVGAVDGISSEKYHINFLYNFSLGTMKLGIQGNYLNPIGNQLEVVNYSIEFAIGQNTYFDFAVEKIGDHLDIYIDGTKNGECNLSVLDAGTGSLKFIKLTAWQATLHECR</sequence>
<dbReference type="Proteomes" id="UP000003085">
    <property type="component" value="Unassembled WGS sequence"/>
</dbReference>
<dbReference type="HOGENOM" id="CLU_426787_0_0_6"/>
<reference evidence="2" key="1">
    <citation type="submission" date="2010-03" db="EMBL/GenBank/DDBJ databases">
        <title>Complete sequence of Mobiluncus curtisii ATCC 43063.</title>
        <authorList>
            <person name="Muzny D."/>
            <person name="Qin X."/>
            <person name="Deng J."/>
            <person name="Jiang H."/>
            <person name="Liu Y."/>
            <person name="Qu J."/>
            <person name="Song X.-Z."/>
            <person name="Zhang L."/>
            <person name="Thornton R."/>
            <person name="Coyle M."/>
            <person name="Francisco L."/>
            <person name="Jackson L."/>
            <person name="Javaid M."/>
            <person name="Korchina V."/>
            <person name="Kovar C."/>
            <person name="Mata R."/>
            <person name="Mathew T."/>
            <person name="Ngo R."/>
            <person name="Nguyen L."/>
            <person name="Nguyen N."/>
            <person name="Okwuonu G."/>
            <person name="Ongeri F."/>
            <person name="Pham C."/>
            <person name="Simmons D."/>
            <person name="Wilczek-Boney K."/>
            <person name="Hale W."/>
            <person name="Jakkamsetti A."/>
            <person name="Pham P."/>
            <person name="Ruth R."/>
            <person name="San Lucas F."/>
            <person name="Warren J."/>
            <person name="Zhang J."/>
            <person name="Zhao Z."/>
            <person name="Zhou C."/>
            <person name="Zhu D."/>
            <person name="Lee S."/>
            <person name="Bess C."/>
            <person name="Blankenburg K."/>
            <person name="Forbes L."/>
            <person name="Fu Q."/>
            <person name="Gubbala S."/>
            <person name="Hirani K."/>
            <person name="Jayaseelan J.C."/>
            <person name="Lara F."/>
            <person name="Munidasa M."/>
            <person name="Palculict T."/>
            <person name="Patil S."/>
            <person name="Pu L.-L."/>
            <person name="Saada N."/>
            <person name="Tang L."/>
            <person name="Weissenberger G."/>
            <person name="Zhu Y."/>
            <person name="Hemphill L."/>
            <person name="Shang Y."/>
            <person name="Youmans B."/>
            <person name="Ayvaz T."/>
            <person name="Ross M."/>
            <person name="Santibanez J."/>
            <person name="Aqrawi P."/>
            <person name="Gross S."/>
            <person name="Joshi V."/>
            <person name="Fowler G."/>
            <person name="Nazareth L."/>
            <person name="Reid J."/>
            <person name="Worley K."/>
            <person name="Petrosino J."/>
            <person name="Highlander S."/>
            <person name="Gibbs R."/>
            <person name="Gibbs R."/>
        </authorList>
    </citation>
    <scope>NUCLEOTIDE SEQUENCE [LARGE SCALE GENOMIC DNA]</scope>
    <source>
        <strain evidence="2">ATCC 19194</strain>
    </source>
</reference>
<gene>
    <name evidence="1" type="ORF">HMP0015_1217</name>
</gene>
<evidence type="ECO:0008006" key="3">
    <source>
        <dbReference type="Google" id="ProtNLM"/>
    </source>
</evidence>
<name>D4XNC5_ACIHA</name>
<dbReference type="AlphaFoldDB" id="D4XNC5"/>
<proteinExistence type="predicted"/>
<accession>D4XNC5</accession>
<protein>
    <recommendedName>
        <fullName evidence="3">Tip attachment protein J domain-containing protein</fullName>
    </recommendedName>
</protein>
<comment type="caution">
    <text evidence="1">The sequence shown here is derived from an EMBL/GenBank/DDBJ whole genome shotgun (WGS) entry which is preliminary data.</text>
</comment>
<dbReference type="EMBL" id="ADMT01000116">
    <property type="protein sequence ID" value="EFF83312.1"/>
    <property type="molecule type" value="Genomic_DNA"/>
</dbReference>
<evidence type="ECO:0000313" key="1">
    <source>
        <dbReference type="EMBL" id="EFF83312.1"/>
    </source>
</evidence>
<organism evidence="1 2">
    <name type="scientific">Acinetobacter haemolyticus ATCC 19194</name>
    <dbReference type="NCBI Taxonomy" id="707232"/>
    <lineage>
        <taxon>Bacteria</taxon>
        <taxon>Pseudomonadati</taxon>
        <taxon>Pseudomonadota</taxon>
        <taxon>Gammaproteobacteria</taxon>
        <taxon>Moraxellales</taxon>
        <taxon>Moraxellaceae</taxon>
        <taxon>Acinetobacter</taxon>
    </lineage>
</organism>